<name>A0A382JR46_9ZZZZ</name>
<dbReference type="SUPFAM" id="SSF54001">
    <property type="entry name" value="Cysteine proteinases"/>
    <property type="match status" value="1"/>
</dbReference>
<protein>
    <recommendedName>
        <fullName evidence="5">Aminopeptidase</fullName>
    </recommendedName>
</protein>
<dbReference type="GO" id="GO:0070005">
    <property type="term" value="F:cysteine-type aminopeptidase activity"/>
    <property type="evidence" value="ECO:0007669"/>
    <property type="project" value="InterPro"/>
</dbReference>
<dbReference type="GO" id="GO:0009636">
    <property type="term" value="P:response to toxic substance"/>
    <property type="evidence" value="ECO:0007669"/>
    <property type="project" value="TreeGrafter"/>
</dbReference>
<dbReference type="InterPro" id="IPR038765">
    <property type="entry name" value="Papain-like_cys_pep_sf"/>
</dbReference>
<dbReference type="PANTHER" id="PTHR10363">
    <property type="entry name" value="BLEOMYCIN HYDROLASE"/>
    <property type="match status" value="1"/>
</dbReference>
<evidence type="ECO:0000256" key="1">
    <source>
        <dbReference type="ARBA" id="ARBA00022670"/>
    </source>
</evidence>
<dbReference type="PANTHER" id="PTHR10363:SF2">
    <property type="entry name" value="BLEOMYCIN HYDROLASE"/>
    <property type="match status" value="1"/>
</dbReference>
<keyword evidence="2" id="KW-0378">Hydrolase</keyword>
<evidence type="ECO:0008006" key="5">
    <source>
        <dbReference type="Google" id="ProtNLM"/>
    </source>
</evidence>
<evidence type="ECO:0000313" key="4">
    <source>
        <dbReference type="EMBL" id="SVC14298.1"/>
    </source>
</evidence>
<dbReference type="GO" id="GO:0043418">
    <property type="term" value="P:homocysteine catabolic process"/>
    <property type="evidence" value="ECO:0007669"/>
    <property type="project" value="TreeGrafter"/>
</dbReference>
<dbReference type="Pfam" id="PF03051">
    <property type="entry name" value="Peptidase_C1_2"/>
    <property type="match status" value="1"/>
</dbReference>
<keyword evidence="1" id="KW-0645">Protease</keyword>
<gene>
    <name evidence="4" type="ORF">METZ01_LOCUS267152</name>
</gene>
<keyword evidence="3" id="KW-0788">Thiol protease</keyword>
<proteinExistence type="predicted"/>
<dbReference type="Gene3D" id="3.90.70.10">
    <property type="entry name" value="Cysteine proteinases"/>
    <property type="match status" value="1"/>
</dbReference>
<dbReference type="GO" id="GO:0006508">
    <property type="term" value="P:proteolysis"/>
    <property type="evidence" value="ECO:0007669"/>
    <property type="project" value="UniProtKB-KW"/>
</dbReference>
<organism evidence="4">
    <name type="scientific">marine metagenome</name>
    <dbReference type="NCBI Taxonomy" id="408172"/>
    <lineage>
        <taxon>unclassified sequences</taxon>
        <taxon>metagenomes</taxon>
        <taxon>ecological metagenomes</taxon>
    </lineage>
</organism>
<feature type="non-terminal residue" evidence="4">
    <location>
        <position position="1"/>
    </location>
</feature>
<evidence type="ECO:0000256" key="3">
    <source>
        <dbReference type="ARBA" id="ARBA00022807"/>
    </source>
</evidence>
<dbReference type="EMBL" id="UINC01075778">
    <property type="protein sequence ID" value="SVC14298.1"/>
    <property type="molecule type" value="Genomic_DNA"/>
</dbReference>
<reference evidence="4" key="1">
    <citation type="submission" date="2018-05" db="EMBL/GenBank/DDBJ databases">
        <authorList>
            <person name="Lanie J.A."/>
            <person name="Ng W.-L."/>
            <person name="Kazmierczak K.M."/>
            <person name="Andrzejewski T.M."/>
            <person name="Davidsen T.M."/>
            <person name="Wayne K.J."/>
            <person name="Tettelin H."/>
            <person name="Glass J.I."/>
            <person name="Rusch D."/>
            <person name="Podicherti R."/>
            <person name="Tsui H.-C.T."/>
            <person name="Winkler M.E."/>
        </authorList>
    </citation>
    <scope>NUCLEOTIDE SEQUENCE</scope>
</reference>
<dbReference type="InterPro" id="IPR004134">
    <property type="entry name" value="Peptidase_C1B"/>
</dbReference>
<accession>A0A382JR46</accession>
<dbReference type="GO" id="GO:0005737">
    <property type="term" value="C:cytoplasm"/>
    <property type="evidence" value="ECO:0007669"/>
    <property type="project" value="TreeGrafter"/>
</dbReference>
<dbReference type="AlphaFoldDB" id="A0A382JR46"/>
<evidence type="ECO:0000256" key="2">
    <source>
        <dbReference type="ARBA" id="ARBA00022801"/>
    </source>
</evidence>
<sequence length="160" mass="18721">VSGGNIIRYLNLETDELRKYTIKSIKADDPVWFGCDVGKFFTRQFGVMDMNLFEFDRFYGTTFSMNKAQRLEYGDSVMTHAMLFTGVDLKDKRPTKWRVENSWGADHGEKGFDIMTDPWFDQFMYEVVIHKKHLTKKIVDMYNMEPIGLPPWDPMGSLAH</sequence>